<keyword evidence="3" id="KW-0804">Transcription</keyword>
<feature type="domain" description="HTH marR-type" evidence="4">
    <location>
        <begin position="25"/>
        <end position="132"/>
    </location>
</feature>
<dbReference type="InterPro" id="IPR036390">
    <property type="entry name" value="WH_DNA-bd_sf"/>
</dbReference>
<dbReference type="InterPro" id="IPR023187">
    <property type="entry name" value="Tscrpt_reg_MarR-type_CS"/>
</dbReference>
<evidence type="ECO:0000256" key="2">
    <source>
        <dbReference type="ARBA" id="ARBA00023125"/>
    </source>
</evidence>
<keyword evidence="1" id="KW-0805">Transcription regulation</keyword>
<dbReference type="SUPFAM" id="SSF46785">
    <property type="entry name" value="Winged helix' DNA-binding domain"/>
    <property type="match status" value="1"/>
</dbReference>
<name>A0ABY4VGS1_9GAMM</name>
<evidence type="ECO:0000313" key="6">
    <source>
        <dbReference type="Proteomes" id="UP001055658"/>
    </source>
</evidence>
<dbReference type="Proteomes" id="UP001055658">
    <property type="component" value="Chromosome"/>
</dbReference>
<organism evidence="5 6">
    <name type="scientific">Microbulbifer variabilis</name>
    <dbReference type="NCBI Taxonomy" id="266805"/>
    <lineage>
        <taxon>Bacteria</taxon>
        <taxon>Pseudomonadati</taxon>
        <taxon>Pseudomonadota</taxon>
        <taxon>Gammaproteobacteria</taxon>
        <taxon>Cellvibrionales</taxon>
        <taxon>Microbulbiferaceae</taxon>
        <taxon>Microbulbifer</taxon>
    </lineage>
</organism>
<evidence type="ECO:0000259" key="4">
    <source>
        <dbReference type="SMART" id="SM00347"/>
    </source>
</evidence>
<evidence type="ECO:0000313" key="5">
    <source>
        <dbReference type="EMBL" id="USD23384.1"/>
    </source>
</evidence>
<dbReference type="InterPro" id="IPR000835">
    <property type="entry name" value="HTH_MarR-typ"/>
</dbReference>
<proteinExistence type="predicted"/>
<dbReference type="EMBL" id="CP092418">
    <property type="protein sequence ID" value="USD23384.1"/>
    <property type="molecule type" value="Genomic_DNA"/>
</dbReference>
<dbReference type="RefSeq" id="WP_252085730.1">
    <property type="nucleotide sequence ID" value="NZ_CP092418.1"/>
</dbReference>
<reference evidence="5" key="1">
    <citation type="submission" date="2022-02" db="EMBL/GenBank/DDBJ databases">
        <title>Coral-associated bacteria.</title>
        <authorList>
            <person name="Tang K."/>
            <person name="Wang X."/>
        </authorList>
    </citation>
    <scope>NUCLEOTIDE SEQUENCE</scope>
    <source>
        <strain evidence="5">SCSIO 43006</strain>
    </source>
</reference>
<dbReference type="InterPro" id="IPR036388">
    <property type="entry name" value="WH-like_DNA-bd_sf"/>
</dbReference>
<accession>A0ABY4VGS1</accession>
<dbReference type="SMART" id="SM00347">
    <property type="entry name" value="HTH_MARR"/>
    <property type="match status" value="1"/>
</dbReference>
<protein>
    <recommendedName>
        <fullName evidence="4">HTH marR-type domain-containing protein</fullName>
    </recommendedName>
</protein>
<gene>
    <name evidence="5" type="ORF">MJO52_09670</name>
</gene>
<evidence type="ECO:0000256" key="1">
    <source>
        <dbReference type="ARBA" id="ARBA00023015"/>
    </source>
</evidence>
<dbReference type="Gene3D" id="1.10.10.10">
    <property type="entry name" value="Winged helix-like DNA-binding domain superfamily/Winged helix DNA-binding domain"/>
    <property type="match status" value="1"/>
</dbReference>
<evidence type="ECO:0000256" key="3">
    <source>
        <dbReference type="ARBA" id="ARBA00023163"/>
    </source>
</evidence>
<dbReference type="PROSITE" id="PS01117">
    <property type="entry name" value="HTH_MARR_1"/>
    <property type="match status" value="1"/>
</dbReference>
<keyword evidence="2" id="KW-0238">DNA-binding</keyword>
<keyword evidence="6" id="KW-1185">Reference proteome</keyword>
<sequence length="155" mass="17741">MSPENYFIGKTAETISTLITKQCEIILTRNGVQVPVKSCSIIVTLHRLDGLSLNEIARETDSSPQLIKQKLPKLLKLSLIKHEDDASDKRRRLFFLTDKGKLQVEKILETFQELERSLDRLNKHLGFSLPEKLEEIKRALTEVPLHSDGKHSIKQ</sequence>